<reference evidence="3 4" key="1">
    <citation type="submission" date="2020-05" db="EMBL/GenBank/DDBJ databases">
        <title>Mucilaginibacter mali sp. nov.</title>
        <authorList>
            <person name="Kim H.S."/>
            <person name="Lee K.C."/>
            <person name="Suh M.K."/>
            <person name="Kim J.-S."/>
            <person name="Han K.-I."/>
            <person name="Eom M.K."/>
            <person name="Shin Y.K."/>
            <person name="Lee J.-S."/>
        </authorList>
    </citation>
    <scope>NUCLEOTIDE SEQUENCE [LARGE SCALE GENOMIC DNA]</scope>
    <source>
        <strain evidence="3 4">G2-14</strain>
    </source>
</reference>
<evidence type="ECO:0000259" key="2">
    <source>
        <dbReference type="Pfam" id="PF13548"/>
    </source>
</evidence>
<proteinExistence type="predicted"/>
<gene>
    <name evidence="3" type="ORF">HQ865_08530</name>
</gene>
<keyword evidence="1" id="KW-0812">Transmembrane</keyword>
<sequence length="161" mass="16627">MKIVITKPHIQVITLGILAGMRAMSAPAAASNMLNKKHSKQLRHSPLHFMESGTTANLLSVMAIAEFIGDKMPSAPNRIALPGLVSRGLSGALAGAGIYKSAKQNAIAGALLGGITALAATYGSFYLRRALVKQAHMIDPVIGSIEDAIVLGAGLGLTESV</sequence>
<dbReference type="AlphaFoldDB" id="A0A7D4UP52"/>
<evidence type="ECO:0000313" key="3">
    <source>
        <dbReference type="EMBL" id="QKJ29800.1"/>
    </source>
</evidence>
<keyword evidence="1" id="KW-1133">Transmembrane helix</keyword>
<evidence type="ECO:0000256" key="1">
    <source>
        <dbReference type="SAM" id="Phobius"/>
    </source>
</evidence>
<keyword evidence="1" id="KW-0472">Membrane</keyword>
<name>A0A7D4UP52_9SPHI</name>
<feature type="domain" description="DUF4126" evidence="2">
    <location>
        <begin position="12"/>
        <end position="152"/>
    </location>
</feature>
<dbReference type="EMBL" id="CP054139">
    <property type="protein sequence ID" value="QKJ29800.1"/>
    <property type="molecule type" value="Genomic_DNA"/>
</dbReference>
<protein>
    <submittedName>
        <fullName evidence="3">DUF4126 family protein</fullName>
    </submittedName>
</protein>
<feature type="transmembrane region" description="Helical" evidence="1">
    <location>
        <begin position="105"/>
        <end position="127"/>
    </location>
</feature>
<dbReference type="InterPro" id="IPR025196">
    <property type="entry name" value="DUF4126"/>
</dbReference>
<dbReference type="RefSeq" id="WP_173414492.1">
    <property type="nucleotide sequence ID" value="NZ_CP054139.1"/>
</dbReference>
<dbReference type="Pfam" id="PF13548">
    <property type="entry name" value="DUF4126"/>
    <property type="match status" value="1"/>
</dbReference>
<evidence type="ECO:0000313" key="4">
    <source>
        <dbReference type="Proteomes" id="UP000505355"/>
    </source>
</evidence>
<dbReference type="KEGG" id="mmab:HQ865_08530"/>
<keyword evidence="4" id="KW-1185">Reference proteome</keyword>
<dbReference type="Proteomes" id="UP000505355">
    <property type="component" value="Chromosome"/>
</dbReference>
<organism evidence="3 4">
    <name type="scientific">Mucilaginibacter mali</name>
    <dbReference type="NCBI Taxonomy" id="2740462"/>
    <lineage>
        <taxon>Bacteria</taxon>
        <taxon>Pseudomonadati</taxon>
        <taxon>Bacteroidota</taxon>
        <taxon>Sphingobacteriia</taxon>
        <taxon>Sphingobacteriales</taxon>
        <taxon>Sphingobacteriaceae</taxon>
        <taxon>Mucilaginibacter</taxon>
    </lineage>
</organism>
<accession>A0A7D4UP52</accession>